<evidence type="ECO:0000259" key="3">
    <source>
        <dbReference type="Pfam" id="PF12850"/>
    </source>
</evidence>
<dbReference type="RefSeq" id="WP_046431371.1">
    <property type="nucleotide sequence ID" value="NZ_CABMMZ010000073.1"/>
</dbReference>
<dbReference type="InterPro" id="IPR024654">
    <property type="entry name" value="Calcineurin-like_PHP_lpxH"/>
</dbReference>
<dbReference type="AlphaFoldDB" id="A0A2N0UJ13"/>
<name>A0A2N0UJ13_9FIRM</name>
<comment type="cofactor">
    <cofactor evidence="2">
        <name>a divalent metal cation</name>
        <dbReference type="ChEBI" id="CHEBI:60240"/>
    </cofactor>
</comment>
<dbReference type="Pfam" id="PF12850">
    <property type="entry name" value="Metallophos_2"/>
    <property type="match status" value="1"/>
</dbReference>
<protein>
    <recommendedName>
        <fullName evidence="2">Phosphoesterase</fullName>
        <ecNumber evidence="2">3.1.4.-</ecNumber>
    </recommendedName>
</protein>
<evidence type="ECO:0000256" key="1">
    <source>
        <dbReference type="ARBA" id="ARBA00008950"/>
    </source>
</evidence>
<gene>
    <name evidence="4" type="primary">yfcE</name>
    <name evidence="4" type="ORF">RBATCC27255_01842</name>
</gene>
<dbReference type="InterPro" id="IPR041802">
    <property type="entry name" value="MPP_YfcE"/>
</dbReference>
<dbReference type="EC" id="3.1.4.-" evidence="2"/>
<accession>A0A2N0UJ13</accession>
<dbReference type="PANTHER" id="PTHR11124">
    <property type="entry name" value="VACUOLAR SORTING PROTEIN VPS29"/>
    <property type="match status" value="1"/>
</dbReference>
<comment type="caution">
    <text evidence="4">The sequence shown here is derived from an EMBL/GenBank/DDBJ whole genome shotgun (WGS) entry which is preliminary data.</text>
</comment>
<evidence type="ECO:0000313" key="4">
    <source>
        <dbReference type="EMBL" id="PKD26976.1"/>
    </source>
</evidence>
<dbReference type="InterPro" id="IPR029052">
    <property type="entry name" value="Metallo-depent_PP-like"/>
</dbReference>
<dbReference type="InterPro" id="IPR000979">
    <property type="entry name" value="Phosphodiesterase_MJ0936/Vps29"/>
</dbReference>
<reference evidence="4" key="1">
    <citation type="journal article" date="2018" name="Environ. Microbiol.">
        <title>Sporulation capability and amylosome conservation among diverse human colonic and rumen isolates of the keystone starch-degrader Ruminococcus bromii.</title>
        <authorList>
            <person name="Mukhopadhya I."/>
            <person name="Morais S."/>
            <person name="Laverde-Gomez J."/>
            <person name="Sheridan P.O."/>
            <person name="Walker A.W."/>
            <person name="Kelly W."/>
            <person name="Klieve A.V."/>
            <person name="Ouwerkerk D."/>
            <person name="Duncan S.H."/>
            <person name="Louis P."/>
            <person name="Koropatkin N."/>
            <person name="Cockburn D."/>
            <person name="Kibler R."/>
            <person name="Cooper P.J."/>
            <person name="Sandoval C."/>
            <person name="Crost E."/>
            <person name="Juge N."/>
            <person name="Bayer E.A."/>
            <person name="Flint H.J."/>
        </authorList>
    </citation>
    <scope>NUCLEOTIDE SEQUENCE [LARGE SCALE GENOMIC DNA]</scope>
    <source>
        <strain evidence="4">ATCC 27255</strain>
    </source>
</reference>
<dbReference type="GO" id="GO:0046872">
    <property type="term" value="F:metal ion binding"/>
    <property type="evidence" value="ECO:0007669"/>
    <property type="project" value="UniProtKB-KW"/>
</dbReference>
<proteinExistence type="inferred from homology"/>
<evidence type="ECO:0000256" key="2">
    <source>
        <dbReference type="RuleBase" id="RU362039"/>
    </source>
</evidence>
<keyword evidence="4" id="KW-0378">Hydrolase</keyword>
<dbReference type="CDD" id="cd00841">
    <property type="entry name" value="MPP_YfcE"/>
    <property type="match status" value="1"/>
</dbReference>
<keyword evidence="5" id="KW-1185">Reference proteome</keyword>
<dbReference type="SUPFAM" id="SSF56300">
    <property type="entry name" value="Metallo-dependent phosphatases"/>
    <property type="match status" value="1"/>
</dbReference>
<keyword evidence="2" id="KW-0479">Metal-binding</keyword>
<dbReference type="Proteomes" id="UP000233425">
    <property type="component" value="Unassembled WGS sequence"/>
</dbReference>
<sequence length="156" mass="17417">MRILVVSDTHGDLRSLIKAVDAQRKAEIIVHCGDGEEQQRFLKDNYKDKMIVAVRGNCDWNSFFPSKEIFKACGKTIFVTHGHLYDAKSGLYRITSAAREAGADILLFGHTHMPLTLYEDGLYIMNPGSCHGYYASYGIIDITDKGEIVTNTVALK</sequence>
<dbReference type="EMBL" id="NNSR01000073">
    <property type="protein sequence ID" value="PKD26976.1"/>
    <property type="molecule type" value="Genomic_DNA"/>
</dbReference>
<comment type="similarity">
    <text evidence="1 2">Belongs to the metallophosphoesterase superfamily. YfcE family.</text>
</comment>
<dbReference type="NCBIfam" id="TIGR00040">
    <property type="entry name" value="yfcE"/>
    <property type="match status" value="1"/>
</dbReference>
<dbReference type="GO" id="GO:0016787">
    <property type="term" value="F:hydrolase activity"/>
    <property type="evidence" value="ECO:0007669"/>
    <property type="project" value="UniProtKB-UniRule"/>
</dbReference>
<evidence type="ECO:0000313" key="5">
    <source>
        <dbReference type="Proteomes" id="UP000233425"/>
    </source>
</evidence>
<dbReference type="Gene3D" id="3.60.21.10">
    <property type="match status" value="1"/>
</dbReference>
<feature type="domain" description="Calcineurin-like phosphoesterase" evidence="3">
    <location>
        <begin position="1"/>
        <end position="144"/>
    </location>
</feature>
<organism evidence="4 5">
    <name type="scientific">Ruminococcus bromii</name>
    <dbReference type="NCBI Taxonomy" id="40518"/>
    <lineage>
        <taxon>Bacteria</taxon>
        <taxon>Bacillati</taxon>
        <taxon>Bacillota</taxon>
        <taxon>Clostridia</taxon>
        <taxon>Eubacteriales</taxon>
        <taxon>Oscillospiraceae</taxon>
        <taxon>Ruminococcus</taxon>
    </lineage>
</organism>